<dbReference type="KEGG" id="ssao:94299175"/>
<name>A0A9P8RXI3_9EUKA</name>
<reference evidence="1 2" key="1">
    <citation type="journal article" date="2014" name="PLoS Genet.">
        <title>The Genome of Spironucleus salmonicida Highlights a Fish Pathogen Adapted to Fluctuating Environments.</title>
        <authorList>
            <person name="Xu F."/>
            <person name="Jerlstrom-Hultqvist J."/>
            <person name="Einarsson E."/>
            <person name="Astvaldsson A."/>
            <person name="Svard S.G."/>
            <person name="Andersson J.O."/>
        </authorList>
    </citation>
    <scope>NUCLEOTIDE SEQUENCE [LARGE SCALE GENOMIC DNA]</scope>
    <source>
        <strain evidence="1 2">ATCC 50377</strain>
    </source>
</reference>
<dbReference type="AlphaFoldDB" id="A0A9P8RXI3"/>
<protein>
    <submittedName>
        <fullName evidence="1">Uncharacterized protein</fullName>
    </submittedName>
</protein>
<dbReference type="RefSeq" id="XP_067763807.1">
    <property type="nucleotide sequence ID" value="XM_067908986.1"/>
</dbReference>
<dbReference type="GeneID" id="94299175"/>
<comment type="caution">
    <text evidence="1">The sequence shown here is derived from an EMBL/GenBank/DDBJ whole genome shotgun (WGS) entry which is preliminary data.</text>
</comment>
<gene>
    <name evidence="1" type="ORF">SS50377_25152</name>
</gene>
<evidence type="ECO:0000313" key="1">
    <source>
        <dbReference type="EMBL" id="KAH0573034.1"/>
    </source>
</evidence>
<keyword evidence="2" id="KW-1185">Reference proteome</keyword>
<evidence type="ECO:0000313" key="2">
    <source>
        <dbReference type="Proteomes" id="UP000018208"/>
    </source>
</evidence>
<accession>A0A9P8RXI3</accession>
<proteinExistence type="predicted"/>
<sequence length="135" mass="15926">MSLNHNLILKKTTQSVQNKLNADLQPQKDKYKKIIKNFQILQTKLNEVAMDSLSEDQTKELKKQNNEYIEPISKRWIITNLKDLTITQIYQTIKQKLIYKTLKTKHLDSTTNSLRKDGTLKRLVNQELKILNMNK</sequence>
<dbReference type="Proteomes" id="UP000018208">
    <property type="component" value="Unassembled WGS sequence"/>
</dbReference>
<organism evidence="1 2">
    <name type="scientific">Spironucleus salmonicida</name>
    <dbReference type="NCBI Taxonomy" id="348837"/>
    <lineage>
        <taxon>Eukaryota</taxon>
        <taxon>Metamonada</taxon>
        <taxon>Diplomonadida</taxon>
        <taxon>Hexamitidae</taxon>
        <taxon>Hexamitinae</taxon>
        <taxon>Spironucleus</taxon>
    </lineage>
</organism>
<dbReference type="EMBL" id="AUWU02000005">
    <property type="protein sequence ID" value="KAH0573034.1"/>
    <property type="molecule type" value="Genomic_DNA"/>
</dbReference>